<keyword evidence="1" id="KW-0175">Coiled coil</keyword>
<evidence type="ECO:0000313" key="2">
    <source>
        <dbReference type="EMBL" id="CCI45314.1"/>
    </source>
</evidence>
<proteinExistence type="predicted"/>
<name>A0A024GEL4_9STRA</name>
<comment type="caution">
    <text evidence="2">The sequence shown here is derived from an EMBL/GenBank/DDBJ whole genome shotgun (WGS) entry which is preliminary data.</text>
</comment>
<keyword evidence="3" id="KW-1185">Reference proteome</keyword>
<feature type="coiled-coil region" evidence="1">
    <location>
        <begin position="72"/>
        <end position="141"/>
    </location>
</feature>
<dbReference type="EMBL" id="CAIX01000095">
    <property type="protein sequence ID" value="CCI45314.1"/>
    <property type="molecule type" value="Genomic_DNA"/>
</dbReference>
<accession>A0A024GEL4</accession>
<reference evidence="2 3" key="1">
    <citation type="submission" date="2012-05" db="EMBL/GenBank/DDBJ databases">
        <title>Recombination and specialization in a pathogen metapopulation.</title>
        <authorList>
            <person name="Gardiner A."/>
            <person name="Kemen E."/>
            <person name="Schultz-Larsen T."/>
            <person name="MacLean D."/>
            <person name="Van Oosterhout C."/>
            <person name="Jones J.D.G."/>
        </authorList>
    </citation>
    <scope>NUCLEOTIDE SEQUENCE [LARGE SCALE GENOMIC DNA]</scope>
    <source>
        <strain evidence="2 3">Ac Nc2</strain>
    </source>
</reference>
<dbReference type="Proteomes" id="UP000053237">
    <property type="component" value="Unassembled WGS sequence"/>
</dbReference>
<organism evidence="2 3">
    <name type="scientific">Albugo candida</name>
    <dbReference type="NCBI Taxonomy" id="65357"/>
    <lineage>
        <taxon>Eukaryota</taxon>
        <taxon>Sar</taxon>
        <taxon>Stramenopiles</taxon>
        <taxon>Oomycota</taxon>
        <taxon>Peronosporomycetes</taxon>
        <taxon>Albuginales</taxon>
        <taxon>Albuginaceae</taxon>
        <taxon>Albugo</taxon>
    </lineage>
</organism>
<dbReference type="InParanoid" id="A0A024GEL4"/>
<dbReference type="AlphaFoldDB" id="A0A024GEL4"/>
<evidence type="ECO:0000313" key="3">
    <source>
        <dbReference type="Proteomes" id="UP000053237"/>
    </source>
</evidence>
<evidence type="ECO:0000256" key="1">
    <source>
        <dbReference type="SAM" id="Coils"/>
    </source>
</evidence>
<dbReference type="OrthoDB" id="167499at2759"/>
<protein>
    <submittedName>
        <fullName evidence="2">Uncharacterized protein</fullName>
    </submittedName>
</protein>
<gene>
    <name evidence="2" type="ORF">BN9_061870</name>
</gene>
<sequence length="641" mass="73991">MMEPTAKPRDFLDFTLFLEKHRYLPQGRFSRVGAMKEQDMENLLRGKLLPMWRWAFATIKNESDTKLIKRNIDIARKQIQSYRGERDAARNEHLRLDARKKYLKDCLDKENRKQQELLQKLTAVEQEKTRKLQKAQEKKEQEILCQSNENCRLTYLNTIRDRLYDCGKWLRKSSDSLLDQPDNLQLYDYGADSVLKKIMALRESALNDYAAENGSVKFTMIEDFRSRDYKSVLDALMKLVAADRIGDEKLCPSEGTDNAQHCAKEIITILTSEKTIQQVQDLLCDLRKEHISNYLQTERIYSQADMLYEKIRLENESASSDNYKLSLYASSEADSAEVPSQTSGDALDRLSQLELLKSVTSAVLQRTRELYDQIVLQVEGIRQRKSDLDQQIVKVRTYQQREREAVCRLQSYHAENQALLHSIQQTQQKSSESVCEVLMTLSDKAAVHGRLTRYRALLQKESRYFSSVHLSEQQIVVLRSKESTKVFLPRKALYITQIQNESETATKQSHVTLHDVFQSLGVPYFGNWMLLFEYLEKANMNSSLVQELHWMLSRLENEFISDKTSGQQDGSHHARQILAEVSSICRHMESVTTPVLLSSFQVATATVDQGIPALQNAITTWATEPAWNVNLSMEDGNAIRN</sequence>